<keyword evidence="2" id="KW-1185">Reference proteome</keyword>
<dbReference type="Proteomes" id="UP000765509">
    <property type="component" value="Unassembled WGS sequence"/>
</dbReference>
<evidence type="ECO:0000313" key="2">
    <source>
        <dbReference type="Proteomes" id="UP000765509"/>
    </source>
</evidence>
<protein>
    <submittedName>
        <fullName evidence="1">Uncharacterized protein</fullName>
    </submittedName>
</protein>
<gene>
    <name evidence="1" type="ORF">O181_045251</name>
</gene>
<proteinExistence type="predicted"/>
<organism evidence="1 2">
    <name type="scientific">Austropuccinia psidii MF-1</name>
    <dbReference type="NCBI Taxonomy" id="1389203"/>
    <lineage>
        <taxon>Eukaryota</taxon>
        <taxon>Fungi</taxon>
        <taxon>Dikarya</taxon>
        <taxon>Basidiomycota</taxon>
        <taxon>Pucciniomycotina</taxon>
        <taxon>Pucciniomycetes</taxon>
        <taxon>Pucciniales</taxon>
        <taxon>Sphaerophragmiaceae</taxon>
        <taxon>Austropuccinia</taxon>
    </lineage>
</organism>
<comment type="caution">
    <text evidence="1">The sequence shown here is derived from an EMBL/GenBank/DDBJ whole genome shotgun (WGS) entry which is preliminary data.</text>
</comment>
<dbReference type="AlphaFoldDB" id="A0A9Q3DRZ3"/>
<evidence type="ECO:0000313" key="1">
    <source>
        <dbReference type="EMBL" id="MBW0505536.1"/>
    </source>
</evidence>
<sequence length="97" mass="10731">MTELVFGTSTSHASMHTIKTVVTPKAQGLRLLHSSDSSQSCFGNCFRNRTLTNPISCIIGDPTFLRTLVTIKSTSRIETDQDMQLLDFVLSKTPNKI</sequence>
<reference evidence="1" key="1">
    <citation type="submission" date="2021-03" db="EMBL/GenBank/DDBJ databases">
        <title>Draft genome sequence of rust myrtle Austropuccinia psidii MF-1, a brazilian biotype.</title>
        <authorList>
            <person name="Quecine M.C."/>
            <person name="Pachon D.M.R."/>
            <person name="Bonatelli M.L."/>
            <person name="Correr F.H."/>
            <person name="Franceschini L.M."/>
            <person name="Leite T.F."/>
            <person name="Margarido G.R.A."/>
            <person name="Almeida C.A."/>
            <person name="Ferrarezi J.A."/>
            <person name="Labate C.A."/>
        </authorList>
    </citation>
    <scope>NUCLEOTIDE SEQUENCE</scope>
    <source>
        <strain evidence="1">MF-1</strain>
    </source>
</reference>
<dbReference type="EMBL" id="AVOT02018553">
    <property type="protein sequence ID" value="MBW0505536.1"/>
    <property type="molecule type" value="Genomic_DNA"/>
</dbReference>
<name>A0A9Q3DRZ3_9BASI</name>
<accession>A0A9Q3DRZ3</accession>